<dbReference type="AlphaFoldDB" id="A0A6C0C2N3"/>
<sequence length="111" mass="12678">MTFIITATNIFLATLIFYELFKKLNTYSKPLVEGLESNSCPKNMEGVIYKQEAKLDKFTTKLKDIDSGLIIVNNKLKENETKIKKNAVNLKSASNKIKNEANEKMKKLDNM</sequence>
<dbReference type="EMBL" id="MN739320">
    <property type="protein sequence ID" value="QHS98660.1"/>
    <property type="molecule type" value="Genomic_DNA"/>
</dbReference>
<protein>
    <submittedName>
        <fullName evidence="1">Uncharacterized protein</fullName>
    </submittedName>
</protein>
<reference evidence="1" key="1">
    <citation type="journal article" date="2020" name="Nature">
        <title>Giant virus diversity and host interactions through global metagenomics.</title>
        <authorList>
            <person name="Schulz F."/>
            <person name="Roux S."/>
            <person name="Paez-Espino D."/>
            <person name="Jungbluth S."/>
            <person name="Walsh D.A."/>
            <person name="Denef V.J."/>
            <person name="McMahon K.D."/>
            <person name="Konstantinidis K.T."/>
            <person name="Eloe-Fadrosh E.A."/>
            <person name="Kyrpides N.C."/>
            <person name="Woyke T."/>
        </authorList>
    </citation>
    <scope>NUCLEOTIDE SEQUENCE</scope>
    <source>
        <strain evidence="1">GVMAG-M-3300020185-18</strain>
    </source>
</reference>
<accession>A0A6C0C2N3</accession>
<evidence type="ECO:0000313" key="1">
    <source>
        <dbReference type="EMBL" id="QHS98660.1"/>
    </source>
</evidence>
<name>A0A6C0C2N3_9ZZZZ</name>
<proteinExistence type="predicted"/>
<organism evidence="1">
    <name type="scientific">viral metagenome</name>
    <dbReference type="NCBI Taxonomy" id="1070528"/>
    <lineage>
        <taxon>unclassified sequences</taxon>
        <taxon>metagenomes</taxon>
        <taxon>organismal metagenomes</taxon>
    </lineage>
</organism>